<organism evidence="1 2">
    <name type="scientific">Uruburuella suis</name>
    <dbReference type="NCBI Taxonomy" id="252130"/>
    <lineage>
        <taxon>Bacteria</taxon>
        <taxon>Pseudomonadati</taxon>
        <taxon>Pseudomonadota</taxon>
        <taxon>Betaproteobacteria</taxon>
        <taxon>Neisseriales</taxon>
        <taxon>Neisseriaceae</taxon>
        <taxon>Uruburuella</taxon>
    </lineage>
</organism>
<proteinExistence type="predicted"/>
<reference evidence="1" key="2">
    <citation type="journal article" date="2022" name="Res Sq">
        <title>Evolution of multicellular longitudinally dividing oral cavity symbionts (Neisseriaceae).</title>
        <authorList>
            <person name="Nyongesa S."/>
            <person name="Weber P."/>
            <person name="Bernet E."/>
            <person name="Pullido F."/>
            <person name="Nieckarz M."/>
            <person name="Delaby M."/>
            <person name="Nieves C."/>
            <person name="Viehboeck T."/>
            <person name="Krause N."/>
            <person name="Rivera-Millot A."/>
            <person name="Nakamura A."/>
            <person name="Vischer N."/>
            <person name="VanNieuwenhze M."/>
            <person name="Brun Y."/>
            <person name="Cava F."/>
            <person name="Bulgheresi S."/>
            <person name="Veyrier F."/>
        </authorList>
    </citation>
    <scope>NUCLEOTIDE SEQUENCE</scope>
    <source>
        <strain evidence="1">1258/02</strain>
    </source>
</reference>
<evidence type="ECO:0000313" key="2">
    <source>
        <dbReference type="Proteomes" id="UP000829756"/>
    </source>
</evidence>
<sequence length="120" mass="13301">MQGARMLVSCGLARHAFATISTKQLAAGIDFSSKTLQGCVCLNRTVALFPISRVALTSIQKSKLTRRGNAVSIFRMVMVPIFFPQNRIANGINQQINTIDCADLFINETGRLKTFRRPVR</sequence>
<dbReference type="Proteomes" id="UP000829756">
    <property type="component" value="Chromosome"/>
</dbReference>
<name>A0AAE9GWS1_9NEIS</name>
<gene>
    <name evidence="1" type="ORF">LVJ78_05250</name>
</gene>
<dbReference type="KEGG" id="usu:LVJ78_05250"/>
<dbReference type="EMBL" id="CP091507">
    <property type="protein sequence ID" value="UOO80404.1"/>
    <property type="molecule type" value="Genomic_DNA"/>
</dbReference>
<reference evidence="1" key="1">
    <citation type="submission" date="2021-12" db="EMBL/GenBank/DDBJ databases">
        <authorList>
            <person name="Veyrier F.J."/>
        </authorList>
    </citation>
    <scope>NUCLEOTIDE SEQUENCE</scope>
    <source>
        <strain evidence="1">1258/02</strain>
    </source>
</reference>
<accession>A0AAE9GWS1</accession>
<dbReference type="RefSeq" id="WP_132952484.1">
    <property type="nucleotide sequence ID" value="NZ_CP091507.1"/>
</dbReference>
<protein>
    <submittedName>
        <fullName evidence="1">Uncharacterized protein</fullName>
    </submittedName>
</protein>
<dbReference type="AlphaFoldDB" id="A0AAE9GWS1"/>
<evidence type="ECO:0000313" key="1">
    <source>
        <dbReference type="EMBL" id="UOO80404.1"/>
    </source>
</evidence>